<dbReference type="InterPro" id="IPR005693">
    <property type="entry name" value="Mce"/>
</dbReference>
<proteinExistence type="predicted"/>
<dbReference type="Pfam" id="PF11887">
    <property type="entry name" value="Mce4_CUP1"/>
    <property type="match status" value="1"/>
</dbReference>
<evidence type="ECO:0000313" key="4">
    <source>
        <dbReference type="Proteomes" id="UP001431313"/>
    </source>
</evidence>
<sequence>MALVGLGVYHADALPFTGGGTTYTADFGESSGLNPGDDVRIAGVEVGTVDAVGLDGPKVKVSFTVKGAWIGEDSTVAIGIKTLLGSKYLAVDPRGARAQDPGRRIPISRTTSPYDVLDALGGLGTTVGQLDSARLAESFTAVSGAFRDTPPSVGTAVKGLADLSMTIGSRDAQISELLKNSDSVTRTLDAKKTRLASLLGNGRLLLAEVQDRRAAIATLLRGATGLGTELKGLVRDNDATLGPALDALDRVTGVLVENKKGLDRILAKAGPYYRLVGNALGNGHWMDSYLCGLVPKSYLPAGTPPARGCLPPTTS</sequence>
<organism evidence="3 4">
    <name type="scientific">Streptomyces pyxinae</name>
    <dbReference type="NCBI Taxonomy" id="2970734"/>
    <lineage>
        <taxon>Bacteria</taxon>
        <taxon>Bacillati</taxon>
        <taxon>Actinomycetota</taxon>
        <taxon>Actinomycetes</taxon>
        <taxon>Kitasatosporales</taxon>
        <taxon>Streptomycetaceae</taxon>
        <taxon>Streptomyces</taxon>
    </lineage>
</organism>
<dbReference type="PANTHER" id="PTHR33371:SF18">
    <property type="entry name" value="MCE-FAMILY PROTEIN MCE3C"/>
    <property type="match status" value="1"/>
</dbReference>
<comment type="caution">
    <text evidence="3">The sequence shown here is derived from an EMBL/GenBank/DDBJ whole genome shotgun (WGS) entry which is preliminary data.</text>
</comment>
<dbReference type="InterPro" id="IPR024516">
    <property type="entry name" value="Mce_C"/>
</dbReference>
<feature type="domain" description="Mce/MlaD" evidence="1">
    <location>
        <begin position="20"/>
        <end position="93"/>
    </location>
</feature>
<dbReference type="InterPro" id="IPR052336">
    <property type="entry name" value="MlaD_Phospholipid_Transporter"/>
</dbReference>
<dbReference type="RefSeq" id="WP_258786738.1">
    <property type="nucleotide sequence ID" value="NZ_JANUGQ010000005.1"/>
</dbReference>
<feature type="domain" description="Mammalian cell entry C-terminal" evidence="2">
    <location>
        <begin position="101"/>
        <end position="292"/>
    </location>
</feature>
<accession>A0ABT2CE97</accession>
<dbReference type="InterPro" id="IPR003399">
    <property type="entry name" value="Mce/MlaD"/>
</dbReference>
<keyword evidence="4" id="KW-1185">Reference proteome</keyword>
<dbReference type="EMBL" id="JANUGQ010000005">
    <property type="protein sequence ID" value="MCS0635729.1"/>
    <property type="molecule type" value="Genomic_DNA"/>
</dbReference>
<dbReference type="PANTHER" id="PTHR33371">
    <property type="entry name" value="INTERMEMBRANE PHOSPHOLIPID TRANSPORT SYSTEM BINDING PROTEIN MLAD-RELATED"/>
    <property type="match status" value="1"/>
</dbReference>
<dbReference type="PRINTS" id="PR01782">
    <property type="entry name" value="MCEVIRFACTOR"/>
</dbReference>
<dbReference type="Proteomes" id="UP001431313">
    <property type="component" value="Unassembled WGS sequence"/>
</dbReference>
<reference evidence="3" key="1">
    <citation type="submission" date="2022-08" db="EMBL/GenBank/DDBJ databases">
        <authorList>
            <person name="Somphong A."/>
            <person name="Phongsopitanun W."/>
        </authorList>
    </citation>
    <scope>NUCLEOTIDE SEQUENCE</scope>
    <source>
        <strain evidence="3">LP05-1</strain>
    </source>
</reference>
<evidence type="ECO:0000259" key="2">
    <source>
        <dbReference type="Pfam" id="PF11887"/>
    </source>
</evidence>
<gene>
    <name evidence="3" type="ORF">NX801_08640</name>
</gene>
<name>A0ABT2CE97_9ACTN</name>
<dbReference type="NCBIfam" id="TIGR00996">
    <property type="entry name" value="Mtu_fam_mce"/>
    <property type="match status" value="1"/>
</dbReference>
<evidence type="ECO:0000259" key="1">
    <source>
        <dbReference type="Pfam" id="PF02470"/>
    </source>
</evidence>
<dbReference type="Pfam" id="PF02470">
    <property type="entry name" value="MlaD"/>
    <property type="match status" value="1"/>
</dbReference>
<evidence type="ECO:0000313" key="3">
    <source>
        <dbReference type="EMBL" id="MCS0635729.1"/>
    </source>
</evidence>
<protein>
    <submittedName>
        <fullName evidence="3">MCE family protein</fullName>
    </submittedName>
</protein>